<name>A0A2W4YFJ5_9CYAN</name>
<protein>
    <submittedName>
        <fullName evidence="1">Uncharacterized protein</fullName>
    </submittedName>
</protein>
<organism evidence="1 2">
    <name type="scientific">Phormidesmis priestleyi</name>
    <dbReference type="NCBI Taxonomy" id="268141"/>
    <lineage>
        <taxon>Bacteria</taxon>
        <taxon>Bacillati</taxon>
        <taxon>Cyanobacteriota</taxon>
        <taxon>Cyanophyceae</taxon>
        <taxon>Leptolyngbyales</taxon>
        <taxon>Leptolyngbyaceae</taxon>
        <taxon>Phormidesmis</taxon>
    </lineage>
</organism>
<evidence type="ECO:0000313" key="2">
    <source>
        <dbReference type="Proteomes" id="UP000249794"/>
    </source>
</evidence>
<gene>
    <name evidence="1" type="ORF">DCF15_20855</name>
</gene>
<sequence length="119" mass="13459">MLYQECRGQISLRQLAKDLSATRTSLKRAKNWLIANRHPRFADYVPDSPLSLEQAEAIIIYRSYTTAGIKGDALTEKMFPDTATPNAKKNALRDLFEENNVSPEQAAQLTRSILDIFES</sequence>
<dbReference type="AlphaFoldDB" id="A0A2W4YFJ5"/>
<reference evidence="1 2" key="2">
    <citation type="submission" date="2018-06" db="EMBL/GenBank/DDBJ databases">
        <title>Metagenomic assembly of (sub)arctic Cyanobacteria and their associated microbiome from non-axenic cultures.</title>
        <authorList>
            <person name="Baurain D."/>
        </authorList>
    </citation>
    <scope>NUCLEOTIDE SEQUENCE [LARGE SCALE GENOMIC DNA]</scope>
    <source>
        <strain evidence="1">ULC027bin1</strain>
    </source>
</reference>
<accession>A0A2W4YFJ5</accession>
<comment type="caution">
    <text evidence="1">The sequence shown here is derived from an EMBL/GenBank/DDBJ whole genome shotgun (WGS) entry which is preliminary data.</text>
</comment>
<dbReference type="Proteomes" id="UP000249794">
    <property type="component" value="Unassembled WGS sequence"/>
</dbReference>
<dbReference type="EMBL" id="QBMP01000329">
    <property type="protein sequence ID" value="PZO46041.1"/>
    <property type="molecule type" value="Genomic_DNA"/>
</dbReference>
<evidence type="ECO:0000313" key="1">
    <source>
        <dbReference type="EMBL" id="PZO46041.1"/>
    </source>
</evidence>
<reference evidence="2" key="1">
    <citation type="submission" date="2018-04" db="EMBL/GenBank/DDBJ databases">
        <authorList>
            <person name="Cornet L."/>
        </authorList>
    </citation>
    <scope>NUCLEOTIDE SEQUENCE [LARGE SCALE GENOMIC DNA]</scope>
</reference>
<proteinExistence type="predicted"/>